<dbReference type="RefSeq" id="XP_067513262.1">
    <property type="nucleotide sequence ID" value="XM_067657161.1"/>
</dbReference>
<protein>
    <submittedName>
        <fullName evidence="2">Uncharacterized protein</fullName>
    </submittedName>
</protein>
<evidence type="ECO:0000313" key="3">
    <source>
        <dbReference type="Proteomes" id="UP000009138"/>
    </source>
</evidence>
<proteinExistence type="predicted"/>
<feature type="compositionally biased region" description="Polar residues" evidence="1">
    <location>
        <begin position="41"/>
        <end position="54"/>
    </location>
</feature>
<name>I1BNT6_RHIO9</name>
<dbReference type="Proteomes" id="UP000009138">
    <property type="component" value="Unassembled WGS sequence"/>
</dbReference>
<dbReference type="AlphaFoldDB" id="I1BNT6"/>
<evidence type="ECO:0000256" key="1">
    <source>
        <dbReference type="SAM" id="MobiDB-lite"/>
    </source>
</evidence>
<gene>
    <name evidence="2" type="ORF">RO3G_02570</name>
</gene>
<dbReference type="GeneID" id="93609542"/>
<evidence type="ECO:0000313" key="2">
    <source>
        <dbReference type="EMBL" id="EIE77866.1"/>
    </source>
</evidence>
<dbReference type="VEuPathDB" id="FungiDB:RO3G_02570"/>
<sequence length="60" mass="6713">MKYTRVLKGMYLSSLKEIVGKIKSGMRVHTLSKMEDATKRSVANTSDVNESSASLPPRQR</sequence>
<organism evidence="2 3">
    <name type="scientific">Rhizopus delemar (strain RA 99-880 / ATCC MYA-4621 / FGSC 9543 / NRRL 43880)</name>
    <name type="common">Mucormycosis agent</name>
    <name type="synonym">Rhizopus arrhizus var. delemar</name>
    <dbReference type="NCBI Taxonomy" id="246409"/>
    <lineage>
        <taxon>Eukaryota</taxon>
        <taxon>Fungi</taxon>
        <taxon>Fungi incertae sedis</taxon>
        <taxon>Mucoromycota</taxon>
        <taxon>Mucoromycotina</taxon>
        <taxon>Mucoromycetes</taxon>
        <taxon>Mucorales</taxon>
        <taxon>Mucorineae</taxon>
        <taxon>Rhizopodaceae</taxon>
        <taxon>Rhizopus</taxon>
    </lineage>
</organism>
<dbReference type="InParanoid" id="I1BNT6"/>
<feature type="region of interest" description="Disordered" evidence="1">
    <location>
        <begin position="33"/>
        <end position="60"/>
    </location>
</feature>
<reference evidence="2 3" key="1">
    <citation type="journal article" date="2009" name="PLoS Genet.">
        <title>Genomic analysis of the basal lineage fungus Rhizopus oryzae reveals a whole-genome duplication.</title>
        <authorList>
            <person name="Ma L.-J."/>
            <person name="Ibrahim A.S."/>
            <person name="Skory C."/>
            <person name="Grabherr M.G."/>
            <person name="Burger G."/>
            <person name="Butler M."/>
            <person name="Elias M."/>
            <person name="Idnurm A."/>
            <person name="Lang B.F."/>
            <person name="Sone T."/>
            <person name="Abe A."/>
            <person name="Calvo S.E."/>
            <person name="Corrochano L.M."/>
            <person name="Engels R."/>
            <person name="Fu J."/>
            <person name="Hansberg W."/>
            <person name="Kim J.-M."/>
            <person name="Kodira C.D."/>
            <person name="Koehrsen M.J."/>
            <person name="Liu B."/>
            <person name="Miranda-Saavedra D."/>
            <person name="O'Leary S."/>
            <person name="Ortiz-Castellanos L."/>
            <person name="Poulter R."/>
            <person name="Rodriguez-Romero J."/>
            <person name="Ruiz-Herrera J."/>
            <person name="Shen Y.-Q."/>
            <person name="Zeng Q."/>
            <person name="Galagan J."/>
            <person name="Birren B.W."/>
            <person name="Cuomo C.A."/>
            <person name="Wickes B.L."/>
        </authorList>
    </citation>
    <scope>NUCLEOTIDE SEQUENCE [LARGE SCALE GENOMIC DNA]</scope>
    <source>
        <strain evidence="3">RA 99-880 / ATCC MYA-4621 / FGSC 9543 / NRRL 43880</strain>
    </source>
</reference>
<dbReference type="EMBL" id="CH476733">
    <property type="protein sequence ID" value="EIE77866.1"/>
    <property type="molecule type" value="Genomic_DNA"/>
</dbReference>
<accession>I1BNT6</accession>
<keyword evidence="3" id="KW-1185">Reference proteome</keyword>